<dbReference type="Pfam" id="PF04471">
    <property type="entry name" value="Mrr_cat"/>
    <property type="match status" value="1"/>
</dbReference>
<keyword evidence="2" id="KW-0255">Endonuclease</keyword>
<name>A0ABD6A9M9_9EURY</name>
<reference evidence="2 3" key="1">
    <citation type="journal article" date="2019" name="Int. J. Syst. Evol. Microbiol.">
        <title>The Global Catalogue of Microorganisms (GCM) 10K type strain sequencing project: providing services to taxonomists for standard genome sequencing and annotation.</title>
        <authorList>
            <consortium name="The Broad Institute Genomics Platform"/>
            <consortium name="The Broad Institute Genome Sequencing Center for Infectious Disease"/>
            <person name="Wu L."/>
            <person name="Ma J."/>
        </authorList>
    </citation>
    <scope>NUCLEOTIDE SEQUENCE [LARGE SCALE GENOMIC DNA]</scope>
    <source>
        <strain evidence="2 3">PSR21</strain>
    </source>
</reference>
<dbReference type="InterPro" id="IPR011856">
    <property type="entry name" value="tRNA_endonuc-like_dom_sf"/>
</dbReference>
<dbReference type="GeneID" id="79316229"/>
<comment type="caution">
    <text evidence="2">The sequence shown here is derived from an EMBL/GenBank/DDBJ whole genome shotgun (WGS) entry which is preliminary data.</text>
</comment>
<protein>
    <submittedName>
        <fullName evidence="2">Restriction endonuclease</fullName>
        <ecNumber evidence="2">3.1.21.-</ecNumber>
    </submittedName>
</protein>
<dbReference type="InterPro" id="IPR007560">
    <property type="entry name" value="Restrct_endonuc_IV_Mrr"/>
</dbReference>
<gene>
    <name evidence="2" type="ORF">ACFQPE_09950</name>
</gene>
<dbReference type="EMBL" id="JBHTBF010000002">
    <property type="protein sequence ID" value="MFC7317117.1"/>
    <property type="molecule type" value="Genomic_DNA"/>
</dbReference>
<keyword evidence="2" id="KW-0378">Hydrolase</keyword>
<dbReference type="RefSeq" id="WP_276303628.1">
    <property type="nucleotide sequence ID" value="NZ_CP119992.1"/>
</dbReference>
<accession>A0ABD6A9M9</accession>
<dbReference type="AlphaFoldDB" id="A0ABD6A9M9"/>
<dbReference type="Proteomes" id="UP001596547">
    <property type="component" value="Unassembled WGS sequence"/>
</dbReference>
<evidence type="ECO:0000259" key="1">
    <source>
        <dbReference type="Pfam" id="PF04471"/>
    </source>
</evidence>
<evidence type="ECO:0000313" key="2">
    <source>
        <dbReference type="EMBL" id="MFC7317117.1"/>
    </source>
</evidence>
<proteinExistence type="predicted"/>
<dbReference type="Gene3D" id="3.40.1350.10">
    <property type="match status" value="1"/>
</dbReference>
<keyword evidence="2" id="KW-0540">Nuclease</keyword>
<dbReference type="PANTHER" id="PTHR30015">
    <property type="entry name" value="MRR RESTRICTION SYSTEM PROTEIN"/>
    <property type="match status" value="1"/>
</dbReference>
<dbReference type="InterPro" id="IPR052906">
    <property type="entry name" value="Type_IV_Methyl-Rstrct_Enzyme"/>
</dbReference>
<dbReference type="InterPro" id="IPR011335">
    <property type="entry name" value="Restrct_endonuc-II-like"/>
</dbReference>
<dbReference type="GO" id="GO:0004519">
    <property type="term" value="F:endonuclease activity"/>
    <property type="evidence" value="ECO:0007669"/>
    <property type="project" value="UniProtKB-KW"/>
</dbReference>
<evidence type="ECO:0000313" key="3">
    <source>
        <dbReference type="Proteomes" id="UP001596547"/>
    </source>
</evidence>
<sequence length="152" mass="15591">MSDDGGFRSFLGGGGGASDAGAWEGVDLEAYEIDDLERLVRALYVAEGCTIERTPPNSEAGVEYVAVRSKLIGSTRTVVAVKRADSSVSAGTVQQLDRARGLHGADRAALVRPGTFDERAAAAANASKVELVDGATLKGRLAAAGVTPDSSP</sequence>
<dbReference type="PANTHER" id="PTHR30015:SF6">
    <property type="entry name" value="SLL1429 PROTEIN"/>
    <property type="match status" value="1"/>
</dbReference>
<feature type="domain" description="Restriction endonuclease type IV Mrr" evidence="1">
    <location>
        <begin position="32"/>
        <end position="138"/>
    </location>
</feature>
<dbReference type="EC" id="3.1.21.-" evidence="2"/>
<organism evidence="2 3">
    <name type="scientific">Halomarina halobia</name>
    <dbReference type="NCBI Taxonomy" id="3033386"/>
    <lineage>
        <taxon>Archaea</taxon>
        <taxon>Methanobacteriati</taxon>
        <taxon>Methanobacteriota</taxon>
        <taxon>Stenosarchaea group</taxon>
        <taxon>Halobacteria</taxon>
        <taxon>Halobacteriales</taxon>
        <taxon>Natronomonadaceae</taxon>
        <taxon>Halomarina</taxon>
    </lineage>
</organism>
<dbReference type="SUPFAM" id="SSF52980">
    <property type="entry name" value="Restriction endonuclease-like"/>
    <property type="match status" value="1"/>
</dbReference>
<keyword evidence="3" id="KW-1185">Reference proteome</keyword>
<dbReference type="GO" id="GO:0016787">
    <property type="term" value="F:hydrolase activity"/>
    <property type="evidence" value="ECO:0007669"/>
    <property type="project" value="UniProtKB-KW"/>
</dbReference>